<reference evidence="1" key="1">
    <citation type="journal article" date="2015" name="Nature">
        <title>Complex archaea that bridge the gap between prokaryotes and eukaryotes.</title>
        <authorList>
            <person name="Spang A."/>
            <person name="Saw J.H."/>
            <person name="Jorgensen S.L."/>
            <person name="Zaremba-Niedzwiedzka K."/>
            <person name="Martijn J."/>
            <person name="Lind A.E."/>
            <person name="van Eijk R."/>
            <person name="Schleper C."/>
            <person name="Guy L."/>
            <person name="Ettema T.J."/>
        </authorList>
    </citation>
    <scope>NUCLEOTIDE SEQUENCE</scope>
</reference>
<name>A0A0F9EL49_9ZZZZ</name>
<dbReference type="EMBL" id="LAZR01024535">
    <property type="protein sequence ID" value="KKL74813.1"/>
    <property type="molecule type" value="Genomic_DNA"/>
</dbReference>
<organism evidence="1">
    <name type="scientific">marine sediment metagenome</name>
    <dbReference type="NCBI Taxonomy" id="412755"/>
    <lineage>
        <taxon>unclassified sequences</taxon>
        <taxon>metagenomes</taxon>
        <taxon>ecological metagenomes</taxon>
    </lineage>
</organism>
<gene>
    <name evidence="1" type="ORF">LCGC14_2061130</name>
</gene>
<dbReference type="AlphaFoldDB" id="A0A0F9EL49"/>
<accession>A0A0F9EL49</accession>
<sequence length="119" mass="13593">MKIEVTFSKSKSNYFEQALQRAKKLQFKEASKERYQAIGDIEKDIDVVYELVGHVRGWRGVLIKIGSKVSSPMLASFMLQCYSQNTPFCYKASSNNTCKICPLSEHTKVDRTFKEIVDG</sequence>
<evidence type="ECO:0000313" key="1">
    <source>
        <dbReference type="EMBL" id="KKL74813.1"/>
    </source>
</evidence>
<protein>
    <submittedName>
        <fullName evidence="1">Uncharacterized protein</fullName>
    </submittedName>
</protein>
<proteinExistence type="predicted"/>
<comment type="caution">
    <text evidence="1">The sequence shown here is derived from an EMBL/GenBank/DDBJ whole genome shotgun (WGS) entry which is preliminary data.</text>
</comment>